<dbReference type="Proteomes" id="UP000204441">
    <property type="component" value="Genome"/>
</dbReference>
<dbReference type="GeneID" id="26799149"/>
<keyword evidence="2" id="KW-1185">Reference proteome</keyword>
<proteinExistence type="predicted"/>
<accession>A0A0S4KWZ5</accession>
<sequence length="82" mass="9816">MGWQERTSMMSPAQEREFWLKEVESRMEHGGLLVNRRHMPSLDRTPVLRKLVEDGKLLRVREGTWMSSHVRRTFLRLPEQQA</sequence>
<dbReference type="KEGG" id="vg:26799149"/>
<name>A0A0S4KWZ5_9CAUD</name>
<dbReference type="RefSeq" id="YP_009222766.1">
    <property type="nucleotide sequence ID" value="NC_029065.1"/>
</dbReference>
<gene>
    <name evidence="1" type="ORF">VCM_00185</name>
</gene>
<dbReference type="EMBL" id="LN887844">
    <property type="protein sequence ID" value="CUR44387.1"/>
    <property type="molecule type" value="Genomic_DNA"/>
</dbReference>
<evidence type="ECO:0000313" key="2">
    <source>
        <dbReference type="Proteomes" id="UP000204441"/>
    </source>
</evidence>
<protein>
    <submittedName>
        <fullName evidence="1">Uncharacterized protein</fullName>
    </submittedName>
</protein>
<organism evidence="1 2">
    <name type="scientific">Pseudomonas phage VCM</name>
    <dbReference type="NCBI Taxonomy" id="1729937"/>
    <lineage>
        <taxon>Viruses</taxon>
        <taxon>Duplodnaviria</taxon>
        <taxon>Heunggongvirae</taxon>
        <taxon>Uroviricota</taxon>
        <taxon>Caudoviricetes</taxon>
        <taxon>Vandenendeviridae</taxon>
        <taxon>Gorskivirinae</taxon>
        <taxon>Kremarvirus</taxon>
        <taxon>Kremarvirus VCM</taxon>
        <taxon>Otagovirus VCM</taxon>
    </lineage>
</organism>
<evidence type="ECO:0000313" key="1">
    <source>
        <dbReference type="EMBL" id="CUR44387.1"/>
    </source>
</evidence>
<reference evidence="2" key="1">
    <citation type="submission" date="2015-10" db="EMBL/GenBank/DDBJ databases">
        <authorList>
            <person name="Millard A."/>
        </authorList>
    </citation>
    <scope>NUCLEOTIDE SEQUENCE [LARGE SCALE GENOMIC DNA]</scope>
</reference>
<dbReference type="OrthoDB" id="39249at10239"/>